<dbReference type="AlphaFoldDB" id="A0A7X0ILM1"/>
<dbReference type="Proteomes" id="UP000565576">
    <property type="component" value="Unassembled WGS sequence"/>
</dbReference>
<feature type="active site" evidence="1">
    <location>
        <position position="44"/>
    </location>
</feature>
<accession>A0A7X0ILM1</accession>
<protein>
    <submittedName>
        <fullName evidence="3">Chloramphenicol 3-O phosphotransferase</fullName>
        <ecNumber evidence="3">2.7.1.-</ecNumber>
    </submittedName>
</protein>
<keyword evidence="3" id="KW-0808">Transferase</keyword>
<organism evidence="3 4">
    <name type="scientific">Rhizobium lusitanum</name>
    <dbReference type="NCBI Taxonomy" id="293958"/>
    <lineage>
        <taxon>Bacteria</taxon>
        <taxon>Pseudomonadati</taxon>
        <taxon>Pseudomonadota</taxon>
        <taxon>Alphaproteobacteria</taxon>
        <taxon>Hyphomicrobiales</taxon>
        <taxon>Rhizobiaceae</taxon>
        <taxon>Rhizobium/Agrobacterium group</taxon>
        <taxon>Rhizobium</taxon>
    </lineage>
</organism>
<sequence length="216" mass="23240">MEHNNGIAAGRIIILNGAPRSGKSSIVEAIQAGFDGVWVNLGVDVYVRHVTPERYRPGIGLRPGGERPDLEPLVPRFYAALYESIAAHSRAGFNVVAEFGHHDAHSRPLGILGDCAQQLAGLPVLFVGVRCSLDVVMQRRMAEGSERQGTYVAVQAGAPIPTPVIAWQEHVHKPGIYDLEVDTTARSPQECAKQIQQMLALGAPHPSAFERLATAG</sequence>
<dbReference type="EMBL" id="JACHBG010000001">
    <property type="protein sequence ID" value="MBB6482984.1"/>
    <property type="molecule type" value="Genomic_DNA"/>
</dbReference>
<dbReference type="RefSeq" id="WP_246806177.1">
    <property type="nucleotide sequence ID" value="NZ_JACHBG010000001.1"/>
</dbReference>
<name>A0A7X0ILM1_9HYPH</name>
<evidence type="ECO:0000313" key="4">
    <source>
        <dbReference type="Proteomes" id="UP000565576"/>
    </source>
</evidence>
<evidence type="ECO:0000256" key="1">
    <source>
        <dbReference type="PIRSR" id="PIRSR007531-1"/>
    </source>
</evidence>
<evidence type="ECO:0000256" key="2">
    <source>
        <dbReference type="PIRSR" id="PIRSR007531-2"/>
    </source>
</evidence>
<dbReference type="Pfam" id="PF07931">
    <property type="entry name" value="CPT"/>
    <property type="match status" value="1"/>
</dbReference>
<dbReference type="GO" id="GO:0016740">
    <property type="term" value="F:transferase activity"/>
    <property type="evidence" value="ECO:0007669"/>
    <property type="project" value="UniProtKB-KW"/>
</dbReference>
<dbReference type="Gene3D" id="3.40.50.300">
    <property type="entry name" value="P-loop containing nucleotide triphosphate hydrolases"/>
    <property type="match status" value="1"/>
</dbReference>
<gene>
    <name evidence="3" type="ORF">GGD46_000227</name>
</gene>
<dbReference type="InterPro" id="IPR027417">
    <property type="entry name" value="P-loop_NTPase"/>
</dbReference>
<dbReference type="GO" id="GO:0005524">
    <property type="term" value="F:ATP binding"/>
    <property type="evidence" value="ECO:0007669"/>
    <property type="project" value="InterPro"/>
</dbReference>
<comment type="caution">
    <text evidence="3">The sequence shown here is derived from an EMBL/GenBank/DDBJ whole genome shotgun (WGS) entry which is preliminary data.</text>
</comment>
<dbReference type="EC" id="2.7.1.-" evidence="3"/>
<dbReference type="PIRSF" id="PIRSF007531">
    <property type="entry name" value="CPT"/>
    <property type="match status" value="1"/>
</dbReference>
<reference evidence="3 4" key="1">
    <citation type="submission" date="2020-08" db="EMBL/GenBank/DDBJ databases">
        <title>Genomic Encyclopedia of Type Strains, Phase IV (KMG-V): Genome sequencing to study the core and pangenomes of soil and plant-associated prokaryotes.</title>
        <authorList>
            <person name="Whitman W."/>
        </authorList>
    </citation>
    <scope>NUCLEOTIDE SEQUENCE [LARGE SCALE GENOMIC DNA]</scope>
    <source>
        <strain evidence="3 4">SEMIA 4060</strain>
    </source>
</reference>
<feature type="binding site" evidence="2">
    <location>
        <begin position="17"/>
        <end position="24"/>
    </location>
    <ligand>
        <name>ATP</name>
        <dbReference type="ChEBI" id="CHEBI:30616"/>
    </ligand>
</feature>
<proteinExistence type="predicted"/>
<dbReference type="SUPFAM" id="SSF52540">
    <property type="entry name" value="P-loop containing nucleoside triphosphate hydrolases"/>
    <property type="match status" value="1"/>
</dbReference>
<evidence type="ECO:0000313" key="3">
    <source>
        <dbReference type="EMBL" id="MBB6482984.1"/>
    </source>
</evidence>
<dbReference type="InterPro" id="IPR012853">
    <property type="entry name" value="CPT"/>
</dbReference>